<reference evidence="7" key="3">
    <citation type="submission" date="2025-09" db="UniProtKB">
        <authorList>
            <consortium name="Ensembl"/>
        </authorList>
    </citation>
    <scope>IDENTIFICATION</scope>
</reference>
<dbReference type="InterPro" id="IPR012515">
    <property type="entry name" value="Antimicrobial12"/>
</dbReference>
<evidence type="ECO:0000256" key="4">
    <source>
        <dbReference type="ARBA" id="ARBA00022529"/>
    </source>
</evidence>
<comment type="similarity">
    <text evidence="2">Belongs to the pleurocidin family.</text>
</comment>
<evidence type="ECO:0000256" key="5">
    <source>
        <dbReference type="ARBA" id="ARBA00023022"/>
    </source>
</evidence>
<name>A0A672F7C4_SALFA</name>
<keyword evidence="3" id="KW-0964">Secreted</keyword>
<dbReference type="Ensembl" id="ENSSFAT00005002084.1">
    <property type="protein sequence ID" value="ENSSFAP00005001973.1"/>
    <property type="gene ID" value="ENSSFAG00005001312.1"/>
</dbReference>
<protein>
    <submittedName>
        <fullName evidence="7">Uncharacterized protein</fullName>
    </submittedName>
</protein>
<comment type="subcellular location">
    <subcellularLocation>
        <location evidence="1">Secreted</location>
    </subcellularLocation>
</comment>
<evidence type="ECO:0000313" key="7">
    <source>
        <dbReference type="Ensembl" id="ENSSFAP00005001973.1"/>
    </source>
</evidence>
<feature type="chain" id="PRO_5025498284" evidence="6">
    <location>
        <begin position="20"/>
        <end position="72"/>
    </location>
</feature>
<dbReference type="AlphaFoldDB" id="A0A672F7C4"/>
<evidence type="ECO:0000313" key="8">
    <source>
        <dbReference type="Proteomes" id="UP000472267"/>
    </source>
</evidence>
<dbReference type="Proteomes" id="UP000472267">
    <property type="component" value="Chromosome 15"/>
</dbReference>
<dbReference type="GO" id="GO:0005576">
    <property type="term" value="C:extracellular region"/>
    <property type="evidence" value="ECO:0007669"/>
    <property type="project" value="UniProtKB-SubCell"/>
</dbReference>
<keyword evidence="8" id="KW-1185">Reference proteome</keyword>
<keyword evidence="5" id="KW-0044">Antibiotic</keyword>
<keyword evidence="6" id="KW-0732">Signal</keyword>
<sequence length="72" mass="8109">MKWMLVFLVLSMVVFMAQPGECFLGMLVHGLFHGTVRVYDYLMDVTLTILYLSLCDDQTSSVCFSAGKAVHK</sequence>
<feature type="signal peptide" evidence="6">
    <location>
        <begin position="1"/>
        <end position="19"/>
    </location>
</feature>
<organism evidence="7 8">
    <name type="scientific">Salarias fasciatus</name>
    <name type="common">Jewelled blenny</name>
    <name type="synonym">Blennius fasciatus</name>
    <dbReference type="NCBI Taxonomy" id="181472"/>
    <lineage>
        <taxon>Eukaryota</taxon>
        <taxon>Metazoa</taxon>
        <taxon>Chordata</taxon>
        <taxon>Craniata</taxon>
        <taxon>Vertebrata</taxon>
        <taxon>Euteleostomi</taxon>
        <taxon>Actinopterygii</taxon>
        <taxon>Neopterygii</taxon>
        <taxon>Teleostei</taxon>
        <taxon>Neoteleostei</taxon>
        <taxon>Acanthomorphata</taxon>
        <taxon>Ovalentaria</taxon>
        <taxon>Blenniimorphae</taxon>
        <taxon>Blenniiformes</taxon>
        <taxon>Blennioidei</taxon>
        <taxon>Blenniidae</taxon>
        <taxon>Salariinae</taxon>
        <taxon>Salarias</taxon>
    </lineage>
</organism>
<evidence type="ECO:0000256" key="6">
    <source>
        <dbReference type="SAM" id="SignalP"/>
    </source>
</evidence>
<accession>A0A672F7C4</accession>
<dbReference type="InParanoid" id="A0A672F7C4"/>
<reference evidence="7" key="1">
    <citation type="submission" date="2019-06" db="EMBL/GenBank/DDBJ databases">
        <authorList>
            <consortium name="Wellcome Sanger Institute Data Sharing"/>
        </authorList>
    </citation>
    <scope>NUCLEOTIDE SEQUENCE [LARGE SCALE GENOMIC DNA]</scope>
</reference>
<dbReference type="Pfam" id="PF08107">
    <property type="entry name" value="Antimicrobial12"/>
    <property type="match status" value="1"/>
</dbReference>
<evidence type="ECO:0000256" key="1">
    <source>
        <dbReference type="ARBA" id="ARBA00004613"/>
    </source>
</evidence>
<evidence type="ECO:0000256" key="3">
    <source>
        <dbReference type="ARBA" id="ARBA00022525"/>
    </source>
</evidence>
<proteinExistence type="inferred from homology"/>
<evidence type="ECO:0000256" key="2">
    <source>
        <dbReference type="ARBA" id="ARBA00007419"/>
    </source>
</evidence>
<dbReference type="GO" id="GO:0042742">
    <property type="term" value="P:defense response to bacterium"/>
    <property type="evidence" value="ECO:0007669"/>
    <property type="project" value="UniProtKB-KW"/>
</dbReference>
<keyword evidence="4" id="KW-0929">Antimicrobial</keyword>
<reference evidence="7" key="2">
    <citation type="submission" date="2025-08" db="UniProtKB">
        <authorList>
            <consortium name="Ensembl"/>
        </authorList>
    </citation>
    <scope>IDENTIFICATION</scope>
</reference>